<evidence type="ECO:0000313" key="2">
    <source>
        <dbReference type="EMBL" id="KLO19840.1"/>
    </source>
</evidence>
<gene>
    <name evidence="2" type="ORF">SCHPADRAFT_934971</name>
</gene>
<dbReference type="OrthoDB" id="3058771at2759"/>
<keyword evidence="3" id="KW-1185">Reference proteome</keyword>
<proteinExistence type="predicted"/>
<dbReference type="Proteomes" id="UP000053477">
    <property type="component" value="Unassembled WGS sequence"/>
</dbReference>
<name>A0A0H2S6C0_9AGAM</name>
<dbReference type="InParanoid" id="A0A0H2S6C0"/>
<dbReference type="SUPFAM" id="SSF81383">
    <property type="entry name" value="F-box domain"/>
    <property type="match status" value="1"/>
</dbReference>
<reference evidence="2 3" key="1">
    <citation type="submission" date="2015-04" db="EMBL/GenBank/DDBJ databases">
        <title>Complete genome sequence of Schizopora paradoxa KUC8140, a cosmopolitan wood degrader in East Asia.</title>
        <authorList>
            <consortium name="DOE Joint Genome Institute"/>
            <person name="Min B."/>
            <person name="Park H."/>
            <person name="Jang Y."/>
            <person name="Kim J.-J."/>
            <person name="Kim K.H."/>
            <person name="Pangilinan J."/>
            <person name="Lipzen A."/>
            <person name="Riley R."/>
            <person name="Grigoriev I.V."/>
            <person name="Spatafora J.W."/>
            <person name="Choi I.-G."/>
        </authorList>
    </citation>
    <scope>NUCLEOTIDE SEQUENCE [LARGE SCALE GENOMIC DNA]</scope>
    <source>
        <strain evidence="2 3">KUC8140</strain>
    </source>
</reference>
<dbReference type="AlphaFoldDB" id="A0A0H2S6C0"/>
<dbReference type="STRING" id="27342.A0A0H2S6C0"/>
<evidence type="ECO:0000313" key="3">
    <source>
        <dbReference type="Proteomes" id="UP000053477"/>
    </source>
</evidence>
<sequence length="512" mass="58094">MEGPIVQQAVEGGRRRSFMAPGRHRLSLGEELQEYLDQYAVRTGRAVVHLISRCSELSPVRALLPHQVKGADGLSAVEQATARKLGNGLKSLPDEVLLEIFTWVVALRQPSLAALEISHVCGRFRRLAIASRSLWSEIHPASHNYRMVALYAGRNRSLGLNVTLSNRQFCPNKVSHIKFLKTVVHAQRRWRSLTIEVENRSVEELLNSLNGMRGNTPLPGLKHLCIKAARFYSQPFSEEEKSQLSSLYSSLQADNLVSIATTDLVPYPLPPNLSELSIYVHSRTNLSDTPHSSLDRNRSIKGLNVVFYFPENDNNQVVSNNPTSFDEVEVLHVQTPHVKKRSHVGAQIFFTHIHLPKLRTLVIDYDFKVRYEAKSKDMDLSNLENYYLQDPLFKNGLNCLVLNLYKSCQANVEHQLHIPFHKIPFVHELRIETPHPFATLRPSMEGKSVPAFRRVVFQECENLTSEWLSEFVAYLRRDDAAWKALDKIIINRCPLITTDSVAGLLPDGKLSF</sequence>
<feature type="domain" description="F-box" evidence="1">
    <location>
        <begin position="90"/>
        <end position="139"/>
    </location>
</feature>
<dbReference type="Pfam" id="PF12937">
    <property type="entry name" value="F-box-like"/>
    <property type="match status" value="1"/>
</dbReference>
<organism evidence="2 3">
    <name type="scientific">Schizopora paradoxa</name>
    <dbReference type="NCBI Taxonomy" id="27342"/>
    <lineage>
        <taxon>Eukaryota</taxon>
        <taxon>Fungi</taxon>
        <taxon>Dikarya</taxon>
        <taxon>Basidiomycota</taxon>
        <taxon>Agaricomycotina</taxon>
        <taxon>Agaricomycetes</taxon>
        <taxon>Hymenochaetales</taxon>
        <taxon>Schizoporaceae</taxon>
        <taxon>Schizopora</taxon>
    </lineage>
</organism>
<dbReference type="InterPro" id="IPR001810">
    <property type="entry name" value="F-box_dom"/>
</dbReference>
<dbReference type="EMBL" id="KQ085884">
    <property type="protein sequence ID" value="KLO19840.1"/>
    <property type="molecule type" value="Genomic_DNA"/>
</dbReference>
<evidence type="ECO:0000259" key="1">
    <source>
        <dbReference type="Pfam" id="PF12937"/>
    </source>
</evidence>
<dbReference type="InterPro" id="IPR036047">
    <property type="entry name" value="F-box-like_dom_sf"/>
</dbReference>
<dbReference type="Gene3D" id="1.20.1280.50">
    <property type="match status" value="1"/>
</dbReference>
<accession>A0A0H2S6C0</accession>
<protein>
    <recommendedName>
        <fullName evidence="1">F-box domain-containing protein</fullName>
    </recommendedName>
</protein>